<evidence type="ECO:0000256" key="2">
    <source>
        <dbReference type="SAM" id="MobiDB-lite"/>
    </source>
</evidence>
<name>A0A9N8WMC2_9GLOM</name>
<dbReference type="InterPro" id="IPR045328">
    <property type="entry name" value="Kre9/Knh1"/>
</dbReference>
<evidence type="ECO:0000259" key="4">
    <source>
        <dbReference type="Pfam" id="PF10342"/>
    </source>
</evidence>
<dbReference type="PANTHER" id="PTHR28154:SF1">
    <property type="entry name" value="CELL WALL SYNTHESIS PROTEIN KNH1-RELATED"/>
    <property type="match status" value="1"/>
</dbReference>
<evidence type="ECO:0000313" key="5">
    <source>
        <dbReference type="EMBL" id="CAG8489854.1"/>
    </source>
</evidence>
<reference evidence="5" key="1">
    <citation type="submission" date="2021-06" db="EMBL/GenBank/DDBJ databases">
        <authorList>
            <person name="Kallberg Y."/>
            <person name="Tangrot J."/>
            <person name="Rosling A."/>
        </authorList>
    </citation>
    <scope>NUCLEOTIDE SEQUENCE</scope>
    <source>
        <strain evidence="5">AZ414A</strain>
    </source>
</reference>
<keyword evidence="1 3" id="KW-0732">Signal</keyword>
<feature type="signal peptide" evidence="3">
    <location>
        <begin position="1"/>
        <end position="21"/>
    </location>
</feature>
<evidence type="ECO:0000256" key="1">
    <source>
        <dbReference type="ARBA" id="ARBA00022729"/>
    </source>
</evidence>
<dbReference type="Pfam" id="PF10342">
    <property type="entry name" value="Kre9_KNH"/>
    <property type="match status" value="1"/>
</dbReference>
<proteinExistence type="predicted"/>
<dbReference type="Proteomes" id="UP000789706">
    <property type="component" value="Unassembled WGS sequence"/>
</dbReference>
<evidence type="ECO:0000256" key="3">
    <source>
        <dbReference type="SAM" id="SignalP"/>
    </source>
</evidence>
<feature type="region of interest" description="Disordered" evidence="2">
    <location>
        <begin position="139"/>
        <end position="188"/>
    </location>
</feature>
<dbReference type="GO" id="GO:0006078">
    <property type="term" value="P:(1-&gt;6)-beta-D-glucan biosynthetic process"/>
    <property type="evidence" value="ECO:0007669"/>
    <property type="project" value="InterPro"/>
</dbReference>
<dbReference type="EMBL" id="CAJVPK010000291">
    <property type="protein sequence ID" value="CAG8489854.1"/>
    <property type="molecule type" value="Genomic_DNA"/>
</dbReference>
<dbReference type="GO" id="GO:0042546">
    <property type="term" value="P:cell wall biogenesis"/>
    <property type="evidence" value="ECO:0007669"/>
    <property type="project" value="InterPro"/>
</dbReference>
<dbReference type="InterPro" id="IPR018466">
    <property type="entry name" value="Kre9/Knh1-like_N"/>
</dbReference>
<feature type="chain" id="PRO_5040124347" evidence="3">
    <location>
        <begin position="22"/>
        <end position="214"/>
    </location>
</feature>
<evidence type="ECO:0000313" key="6">
    <source>
        <dbReference type="Proteomes" id="UP000789706"/>
    </source>
</evidence>
<comment type="caution">
    <text evidence="5">The sequence shown here is derived from an EMBL/GenBank/DDBJ whole genome shotgun (WGS) entry which is preliminary data.</text>
</comment>
<dbReference type="GO" id="GO:0005576">
    <property type="term" value="C:extracellular region"/>
    <property type="evidence" value="ECO:0007669"/>
    <property type="project" value="TreeGrafter"/>
</dbReference>
<sequence length="214" mass="23287">MTEILLKCLLVLCLAITISFAFPSPTDPYGSSVWTKGQKVTIKWSENEDKPLTSNFTGITIQLMTGPDLQQIPLVTIVDKLSKSATSYSYTVPSPKTLGYPSGKIYFLMFSDSKNPSFGYSWTTRFTILESSSATTTGYDPGDPWTITGGSTPTKSSTSETPNVMKTTDEPTYTQPSIPSANTTPDNPFSSSNRLNAIGGWSILIVMISMVFLI</sequence>
<feature type="compositionally biased region" description="Low complexity" evidence="2">
    <location>
        <begin position="146"/>
        <end position="162"/>
    </location>
</feature>
<dbReference type="GO" id="GO:0031505">
    <property type="term" value="P:fungal-type cell wall organization"/>
    <property type="evidence" value="ECO:0007669"/>
    <property type="project" value="TreeGrafter"/>
</dbReference>
<organism evidence="5 6">
    <name type="scientific">Diversispora eburnea</name>
    <dbReference type="NCBI Taxonomy" id="1213867"/>
    <lineage>
        <taxon>Eukaryota</taxon>
        <taxon>Fungi</taxon>
        <taxon>Fungi incertae sedis</taxon>
        <taxon>Mucoromycota</taxon>
        <taxon>Glomeromycotina</taxon>
        <taxon>Glomeromycetes</taxon>
        <taxon>Diversisporales</taxon>
        <taxon>Diversisporaceae</taxon>
        <taxon>Diversispora</taxon>
    </lineage>
</organism>
<keyword evidence="6" id="KW-1185">Reference proteome</keyword>
<gene>
    <name evidence="5" type="ORF">DEBURN_LOCUS4113</name>
</gene>
<feature type="compositionally biased region" description="Polar residues" evidence="2">
    <location>
        <begin position="164"/>
        <end position="188"/>
    </location>
</feature>
<protein>
    <submittedName>
        <fullName evidence="5">10840_t:CDS:1</fullName>
    </submittedName>
</protein>
<accession>A0A9N8WMC2</accession>
<feature type="domain" description="Yeast cell wall synthesis Kre9/Knh1-like N-terminal" evidence="4">
    <location>
        <begin position="28"/>
        <end position="128"/>
    </location>
</feature>
<dbReference type="AlphaFoldDB" id="A0A9N8WMC2"/>
<dbReference type="OrthoDB" id="2432613at2759"/>
<dbReference type="PANTHER" id="PTHR28154">
    <property type="entry name" value="CELL WALL SYNTHESIS PROTEIN KNH1-RELATED"/>
    <property type="match status" value="1"/>
</dbReference>